<evidence type="ECO:0000256" key="4">
    <source>
        <dbReference type="ARBA" id="ARBA00022833"/>
    </source>
</evidence>
<feature type="domain" description="Extradiol ring-cleavage dioxygenase class III enzyme subunit B" evidence="6">
    <location>
        <begin position="23"/>
        <end position="257"/>
    </location>
</feature>
<dbReference type="AlphaFoldDB" id="A0A0F7SRK1"/>
<dbReference type="InterPro" id="IPR004183">
    <property type="entry name" value="Xdiol_dOase_suB"/>
</dbReference>
<organism evidence="7">
    <name type="scientific">Phaffia rhodozyma</name>
    <name type="common">Yeast</name>
    <name type="synonym">Xanthophyllomyces dendrorhous</name>
    <dbReference type="NCBI Taxonomy" id="264483"/>
    <lineage>
        <taxon>Eukaryota</taxon>
        <taxon>Fungi</taxon>
        <taxon>Dikarya</taxon>
        <taxon>Basidiomycota</taxon>
        <taxon>Agaricomycotina</taxon>
        <taxon>Tremellomycetes</taxon>
        <taxon>Cystofilobasidiales</taxon>
        <taxon>Mrakiaceae</taxon>
        <taxon>Phaffia</taxon>
    </lineage>
</organism>
<evidence type="ECO:0000313" key="7">
    <source>
        <dbReference type="EMBL" id="CED83140.1"/>
    </source>
</evidence>
<proteinExistence type="inferred from homology"/>
<keyword evidence="5" id="KW-0560">Oxidoreductase</keyword>
<keyword evidence="7" id="KW-0223">Dioxygenase</keyword>
<sequence>MALQFVSKVINMMPSFFISHGGPPTLFDTVSGAYKQWQAIGQDIQALQPQGIVVVSAHWEGQEHSSAVEINEALETPLIYDFYGFPAHYYVQQFPHRSAPWLVSAVKDRLTSAGIDYVGIQGKGRGLDHGAWVPFKVMFPNHTKESFPILQISLPGDGSLVSSYKLGKALDGLREQGVIIIASGQPVHNLRDYFTGKNDTYGPPFIRSVGNLVRAFRPSNALEKIEEIQRDPNYKKAVPEPDHFMPLFVALGSVREHSEREEEGAAKVVWEMSQGSLGWGFYRVD</sequence>
<dbReference type="PIRSF" id="PIRSF006157">
    <property type="entry name" value="Doxgns_DODA"/>
    <property type="match status" value="1"/>
</dbReference>
<dbReference type="GO" id="GO:0008270">
    <property type="term" value="F:zinc ion binding"/>
    <property type="evidence" value="ECO:0007669"/>
    <property type="project" value="InterPro"/>
</dbReference>
<comment type="similarity">
    <text evidence="2">Belongs to the DODA-type extradiol aromatic ring-opening dioxygenase family.</text>
</comment>
<accession>A0A0F7SRK1</accession>
<keyword evidence="3" id="KW-0479">Metal-binding</keyword>
<name>A0A0F7SRK1_PHARH</name>
<dbReference type="GO" id="GO:0016702">
    <property type="term" value="F:oxidoreductase activity, acting on single donors with incorporation of molecular oxygen, incorporation of two atoms of oxygen"/>
    <property type="evidence" value="ECO:0007669"/>
    <property type="project" value="UniProtKB-ARBA"/>
</dbReference>
<comment type="cofactor">
    <cofactor evidence="1">
        <name>Zn(2+)</name>
        <dbReference type="ChEBI" id="CHEBI:29105"/>
    </cofactor>
</comment>
<dbReference type="Gene3D" id="3.40.830.10">
    <property type="entry name" value="LigB-like"/>
    <property type="match status" value="1"/>
</dbReference>
<dbReference type="Pfam" id="PF02900">
    <property type="entry name" value="LigB"/>
    <property type="match status" value="1"/>
</dbReference>
<dbReference type="GO" id="GO:0008198">
    <property type="term" value="F:ferrous iron binding"/>
    <property type="evidence" value="ECO:0007669"/>
    <property type="project" value="InterPro"/>
</dbReference>
<dbReference type="EMBL" id="LN483142">
    <property type="protein sequence ID" value="CED83140.1"/>
    <property type="molecule type" value="Genomic_DNA"/>
</dbReference>
<dbReference type="InterPro" id="IPR014436">
    <property type="entry name" value="Extradiol_dOase_DODA"/>
</dbReference>
<reference evidence="7" key="1">
    <citation type="submission" date="2014-08" db="EMBL/GenBank/DDBJ databases">
        <authorList>
            <person name="Sharma Rahul"/>
            <person name="Thines Marco"/>
        </authorList>
    </citation>
    <scope>NUCLEOTIDE SEQUENCE</scope>
</reference>
<evidence type="ECO:0000256" key="2">
    <source>
        <dbReference type="ARBA" id="ARBA00007581"/>
    </source>
</evidence>
<dbReference type="PANTHER" id="PTHR30096:SF0">
    <property type="entry name" value="4,5-DOPA DIOXYGENASE EXTRADIOL-LIKE PROTEIN"/>
    <property type="match status" value="1"/>
</dbReference>
<dbReference type="SUPFAM" id="SSF53213">
    <property type="entry name" value="LigB-like"/>
    <property type="match status" value="1"/>
</dbReference>
<dbReference type="PANTHER" id="PTHR30096">
    <property type="entry name" value="4,5-DOPA DIOXYGENASE EXTRADIOL-LIKE PROTEIN"/>
    <property type="match status" value="1"/>
</dbReference>
<keyword evidence="4" id="KW-0862">Zinc</keyword>
<evidence type="ECO:0000256" key="3">
    <source>
        <dbReference type="ARBA" id="ARBA00022723"/>
    </source>
</evidence>
<evidence type="ECO:0000259" key="6">
    <source>
        <dbReference type="Pfam" id="PF02900"/>
    </source>
</evidence>
<dbReference type="CDD" id="cd07363">
    <property type="entry name" value="45_DOPA_Dioxygenase"/>
    <property type="match status" value="1"/>
</dbReference>
<evidence type="ECO:0000256" key="5">
    <source>
        <dbReference type="ARBA" id="ARBA00023002"/>
    </source>
</evidence>
<protein>
    <submittedName>
        <fullName evidence="7">Extradiol ring-cleavage dioxygenase, class III enzyme, subunit B</fullName>
    </submittedName>
</protein>
<evidence type="ECO:0000256" key="1">
    <source>
        <dbReference type="ARBA" id="ARBA00001947"/>
    </source>
</evidence>